<accession>A0A7I8V6T1</accession>
<organism evidence="2 3">
    <name type="scientific">Dimorphilus gyrociliatus</name>
    <dbReference type="NCBI Taxonomy" id="2664684"/>
    <lineage>
        <taxon>Eukaryota</taxon>
        <taxon>Metazoa</taxon>
        <taxon>Spiralia</taxon>
        <taxon>Lophotrochozoa</taxon>
        <taxon>Annelida</taxon>
        <taxon>Polychaeta</taxon>
        <taxon>Polychaeta incertae sedis</taxon>
        <taxon>Dinophilidae</taxon>
        <taxon>Dimorphilus</taxon>
    </lineage>
</organism>
<sequence>MGSTIGKITRRSVKNWNVENRAHKVIEKHKDKPIAAPRHQSSKENNRLAEIDQEFTKSSIEKNENLHQMLHGLVVEPEKMPEITAAKPGLPQDRRRHTDPEFGFIAPVKVREGKCTLKQAVQFISLHSTDPVKHSAESIAKEYKLDENVVRNILLYFRALDLYVPEDDSKSKDENQLKKLNSKNSKLLENK</sequence>
<proteinExistence type="predicted"/>
<dbReference type="InterPro" id="IPR009622">
    <property type="entry name" value="NDUFAF4"/>
</dbReference>
<evidence type="ECO:0000313" key="3">
    <source>
        <dbReference type="Proteomes" id="UP000549394"/>
    </source>
</evidence>
<feature type="region of interest" description="Disordered" evidence="1">
    <location>
        <begin position="167"/>
        <end position="191"/>
    </location>
</feature>
<keyword evidence="3" id="KW-1185">Reference proteome</keyword>
<evidence type="ECO:0000313" key="2">
    <source>
        <dbReference type="EMBL" id="CAD5112038.1"/>
    </source>
</evidence>
<dbReference type="PANTHER" id="PTHR13338:SF4">
    <property type="entry name" value="NADH DEHYDROGENASE [UBIQUINONE] 1 ALPHA SUBCOMPLEX ASSEMBLY FACTOR 4"/>
    <property type="match status" value="1"/>
</dbReference>
<dbReference type="AlphaFoldDB" id="A0A7I8V6T1"/>
<comment type="caution">
    <text evidence="2">The sequence shown here is derived from an EMBL/GenBank/DDBJ whole genome shotgun (WGS) entry which is preliminary data.</text>
</comment>
<dbReference type="OrthoDB" id="2434756at2759"/>
<dbReference type="Proteomes" id="UP000549394">
    <property type="component" value="Unassembled WGS sequence"/>
</dbReference>
<gene>
    <name evidence="2" type="ORF">DGYR_LOCUS1247</name>
</gene>
<dbReference type="GO" id="GO:0005739">
    <property type="term" value="C:mitochondrion"/>
    <property type="evidence" value="ECO:0007669"/>
    <property type="project" value="TreeGrafter"/>
</dbReference>
<dbReference type="EMBL" id="CAJFCJ010000002">
    <property type="protein sequence ID" value="CAD5112038.1"/>
    <property type="molecule type" value="Genomic_DNA"/>
</dbReference>
<evidence type="ECO:0000256" key="1">
    <source>
        <dbReference type="SAM" id="MobiDB-lite"/>
    </source>
</evidence>
<dbReference type="GO" id="GO:0032981">
    <property type="term" value="P:mitochondrial respiratory chain complex I assembly"/>
    <property type="evidence" value="ECO:0007669"/>
    <property type="project" value="InterPro"/>
</dbReference>
<feature type="compositionally biased region" description="Basic and acidic residues" evidence="1">
    <location>
        <begin position="167"/>
        <end position="177"/>
    </location>
</feature>
<dbReference type="PANTHER" id="PTHR13338">
    <property type="entry name" value="UPF0240 PROTEIN"/>
    <property type="match status" value="1"/>
</dbReference>
<protein>
    <submittedName>
        <fullName evidence="2">DgyrCDS1287</fullName>
    </submittedName>
</protein>
<dbReference type="Pfam" id="PF06784">
    <property type="entry name" value="UPF0240"/>
    <property type="match status" value="1"/>
</dbReference>
<reference evidence="2 3" key="1">
    <citation type="submission" date="2020-08" db="EMBL/GenBank/DDBJ databases">
        <authorList>
            <person name="Hejnol A."/>
        </authorList>
    </citation>
    <scope>NUCLEOTIDE SEQUENCE [LARGE SCALE GENOMIC DNA]</scope>
</reference>
<name>A0A7I8V6T1_9ANNE</name>